<feature type="domain" description="Cyclic nucleotide-binding" evidence="2">
    <location>
        <begin position="31"/>
        <end position="134"/>
    </location>
</feature>
<gene>
    <name evidence="3" type="ORF">JGI25_00680</name>
</gene>
<dbReference type="CDD" id="cd00038">
    <property type="entry name" value="CAP_ED"/>
    <property type="match status" value="1"/>
</dbReference>
<dbReference type="EMBL" id="CZVV01000033">
    <property type="protein sequence ID" value="CUT00069.1"/>
    <property type="molecule type" value="Genomic_DNA"/>
</dbReference>
<dbReference type="PANTHER" id="PTHR11635:SF152">
    <property type="entry name" value="CAMP-DEPENDENT PROTEIN KINASE TYPE I REGULATORY SUBUNIT-RELATED"/>
    <property type="match status" value="1"/>
</dbReference>
<dbReference type="PROSITE" id="PS00889">
    <property type="entry name" value="CNMP_BINDING_2"/>
    <property type="match status" value="1"/>
</dbReference>
<sequence length="184" mass="21185">MTAKDTFWANIFKGKKKRDEAVENILKEVPAFSHLEPKEISLLASIVHKREYKRGEYIFYQGDPGLGMYIIQEGEVLIQYTDPDGNKKDLAILKDGDFFGEIALIDESPRSASAICRTDCYIIGFFRPDLFEIIERHPKLGIKIVLKLAEIIAERLRRTNQEVAQLKAELETLRSTIEEKNIQR</sequence>
<dbReference type="PANTHER" id="PTHR11635">
    <property type="entry name" value="CAMP-DEPENDENT PROTEIN KINASE REGULATORY CHAIN"/>
    <property type="match status" value="1"/>
</dbReference>
<dbReference type="SMART" id="SM00100">
    <property type="entry name" value="cNMP"/>
    <property type="match status" value="1"/>
</dbReference>
<protein>
    <submittedName>
        <fullName evidence="3">Cyclic nucleotide-binding domain-containing protein</fullName>
    </submittedName>
</protein>
<accession>A0A916PBG3</accession>
<dbReference type="GO" id="GO:0004862">
    <property type="term" value="F:cAMP-dependent protein kinase inhibitor activity"/>
    <property type="evidence" value="ECO:0007669"/>
    <property type="project" value="TreeGrafter"/>
</dbReference>
<evidence type="ECO:0000313" key="3">
    <source>
        <dbReference type="EMBL" id="CUT00069.1"/>
    </source>
</evidence>
<organism evidence="3 4">
    <name type="scientific">Kryptobacter tengchongensis</name>
    <dbReference type="NCBI Taxonomy" id="1643429"/>
    <lineage>
        <taxon>Bacteria</taxon>
        <taxon>Pseudomonadati</taxon>
        <taxon>Candidatus Kryptoniota</taxon>
        <taxon>Candidatus Kryptobacter</taxon>
    </lineage>
</organism>
<evidence type="ECO:0000256" key="1">
    <source>
        <dbReference type="SAM" id="Coils"/>
    </source>
</evidence>
<keyword evidence="1" id="KW-0175">Coiled coil</keyword>
<dbReference type="PRINTS" id="PR00103">
    <property type="entry name" value="CAMPKINASE"/>
</dbReference>
<dbReference type="SUPFAM" id="SSF51206">
    <property type="entry name" value="cAMP-binding domain-like"/>
    <property type="match status" value="1"/>
</dbReference>
<dbReference type="InterPro" id="IPR050503">
    <property type="entry name" value="cAMP-dep_PK_reg_su-like"/>
</dbReference>
<dbReference type="GO" id="GO:0034236">
    <property type="term" value="F:protein kinase A catalytic subunit binding"/>
    <property type="evidence" value="ECO:0007669"/>
    <property type="project" value="TreeGrafter"/>
</dbReference>
<dbReference type="InterPro" id="IPR014710">
    <property type="entry name" value="RmlC-like_jellyroll"/>
</dbReference>
<dbReference type="GO" id="GO:0030552">
    <property type="term" value="F:cAMP binding"/>
    <property type="evidence" value="ECO:0007669"/>
    <property type="project" value="TreeGrafter"/>
</dbReference>
<comment type="caution">
    <text evidence="3">The sequence shown here is derived from an EMBL/GenBank/DDBJ whole genome shotgun (WGS) entry which is preliminary data.</text>
</comment>
<dbReference type="RefSeq" id="WP_081040550.1">
    <property type="nucleotide sequence ID" value="NZ_CZVH01000029.1"/>
</dbReference>
<dbReference type="Proteomes" id="UP000243105">
    <property type="component" value="Unassembled WGS sequence"/>
</dbReference>
<dbReference type="Pfam" id="PF00027">
    <property type="entry name" value="cNMP_binding"/>
    <property type="match status" value="1"/>
</dbReference>
<name>A0A916PBG3_KRYT1</name>
<dbReference type="InterPro" id="IPR018490">
    <property type="entry name" value="cNMP-bd_dom_sf"/>
</dbReference>
<evidence type="ECO:0000259" key="2">
    <source>
        <dbReference type="PROSITE" id="PS50042"/>
    </source>
</evidence>
<dbReference type="AlphaFoldDB" id="A0A916PBG3"/>
<dbReference type="InterPro" id="IPR018488">
    <property type="entry name" value="cNMP-bd_CS"/>
</dbReference>
<evidence type="ECO:0000313" key="4">
    <source>
        <dbReference type="Proteomes" id="UP000243105"/>
    </source>
</evidence>
<reference evidence="3 4" key="1">
    <citation type="submission" date="2015-11" db="EMBL/GenBank/DDBJ databases">
        <authorList>
            <person name="Varghese N."/>
        </authorList>
    </citation>
    <scope>NUCLEOTIDE SEQUENCE [LARGE SCALE GENOMIC DNA]</scope>
    <source>
        <strain evidence="3 4">JGI-25</strain>
    </source>
</reference>
<dbReference type="PROSITE" id="PS50042">
    <property type="entry name" value="CNMP_BINDING_3"/>
    <property type="match status" value="1"/>
</dbReference>
<dbReference type="InterPro" id="IPR000595">
    <property type="entry name" value="cNMP-bd_dom"/>
</dbReference>
<dbReference type="GO" id="GO:0005829">
    <property type="term" value="C:cytosol"/>
    <property type="evidence" value="ECO:0007669"/>
    <property type="project" value="TreeGrafter"/>
</dbReference>
<dbReference type="Gene3D" id="2.60.120.10">
    <property type="entry name" value="Jelly Rolls"/>
    <property type="match status" value="1"/>
</dbReference>
<proteinExistence type="predicted"/>
<feature type="coiled-coil region" evidence="1">
    <location>
        <begin position="149"/>
        <end position="183"/>
    </location>
</feature>
<dbReference type="GO" id="GO:0005952">
    <property type="term" value="C:cAMP-dependent protein kinase complex"/>
    <property type="evidence" value="ECO:0007669"/>
    <property type="project" value="InterPro"/>
</dbReference>